<evidence type="ECO:0000256" key="2">
    <source>
        <dbReference type="SAM" id="SignalP"/>
    </source>
</evidence>
<evidence type="ECO:0000313" key="3">
    <source>
        <dbReference type="EMBL" id="TQE88496.1"/>
    </source>
</evidence>
<dbReference type="EMBL" id="VIEK01000008">
    <property type="protein sequence ID" value="TQE88496.1"/>
    <property type="molecule type" value="Genomic_DNA"/>
</dbReference>
<keyword evidence="1" id="KW-0472">Membrane</keyword>
<keyword evidence="1" id="KW-0812">Transmembrane</keyword>
<accession>A0A540UVH6</accession>
<gene>
    <name evidence="3" type="ORF">FH692_06365</name>
</gene>
<dbReference type="AlphaFoldDB" id="A0A540UVH6"/>
<sequence>MKKRVIVFSLIFWIIQGPSLVFANDGSLQIDTSLDKNNQKTELQYFEQEGDLVKLFRPETEKLVETVIKADEETYRETKTNLFVTELEKESILDSYQSLLFTPQTIVVNKSDYGVSLNQVETPLSWPVIVLSILGGAVMIYSIFRKKFESLKQE</sequence>
<name>A0A540UVH6_STRSU</name>
<keyword evidence="2" id="KW-0732">Signal</keyword>
<feature type="transmembrane region" description="Helical" evidence="1">
    <location>
        <begin position="124"/>
        <end position="144"/>
    </location>
</feature>
<dbReference type="RefSeq" id="WP_141600308.1">
    <property type="nucleotide sequence ID" value="NZ_VIEK01000008.1"/>
</dbReference>
<evidence type="ECO:0000256" key="1">
    <source>
        <dbReference type="SAM" id="Phobius"/>
    </source>
</evidence>
<proteinExistence type="predicted"/>
<reference evidence="3 4" key="1">
    <citation type="submission" date="2019-06" db="EMBL/GenBank/DDBJ databases">
        <title>Comprehensive assessment of Oxford Nanopore MinION sequencing for bacterial characterization and routine diagnosis.</title>
        <authorList>
            <person name="Tan S."/>
            <person name="Dvorak C.M.T."/>
            <person name="Gebhart C."/>
            <person name="Estrada A."/>
            <person name="Marthaler D.G."/>
            <person name="Murtaugh M.P."/>
        </authorList>
    </citation>
    <scope>NUCLEOTIDE SEQUENCE [LARGE SCALE GENOMIC DNA]</scope>
    <source>
        <strain evidence="3 4">2017UMN1435.21</strain>
    </source>
</reference>
<dbReference type="Proteomes" id="UP000315224">
    <property type="component" value="Unassembled WGS sequence"/>
</dbReference>
<evidence type="ECO:0000313" key="4">
    <source>
        <dbReference type="Proteomes" id="UP000315224"/>
    </source>
</evidence>
<comment type="caution">
    <text evidence="3">The sequence shown here is derived from an EMBL/GenBank/DDBJ whole genome shotgun (WGS) entry which is preliminary data.</text>
</comment>
<protein>
    <submittedName>
        <fullName evidence="3">Type VII secretion protein EssA</fullName>
    </submittedName>
</protein>
<organism evidence="3 4">
    <name type="scientific">Streptococcus suis</name>
    <dbReference type="NCBI Taxonomy" id="1307"/>
    <lineage>
        <taxon>Bacteria</taxon>
        <taxon>Bacillati</taxon>
        <taxon>Bacillota</taxon>
        <taxon>Bacilli</taxon>
        <taxon>Lactobacillales</taxon>
        <taxon>Streptococcaceae</taxon>
        <taxon>Streptococcus</taxon>
    </lineage>
</organism>
<keyword evidence="1" id="KW-1133">Transmembrane helix</keyword>
<feature type="chain" id="PRO_5021794159" evidence="2">
    <location>
        <begin position="24"/>
        <end position="154"/>
    </location>
</feature>
<feature type="signal peptide" evidence="2">
    <location>
        <begin position="1"/>
        <end position="23"/>
    </location>
</feature>